<keyword evidence="3" id="KW-1185">Reference proteome</keyword>
<dbReference type="Proteomes" id="UP000838100">
    <property type="component" value="Unassembled WGS sequence"/>
</dbReference>
<evidence type="ECO:0000259" key="1">
    <source>
        <dbReference type="Pfam" id="PF03372"/>
    </source>
</evidence>
<feature type="domain" description="Endonuclease/exonuclease/phosphatase" evidence="1">
    <location>
        <begin position="59"/>
        <end position="262"/>
    </location>
</feature>
<gene>
    <name evidence="2" type="ORF">SIN8267_02432</name>
</gene>
<dbReference type="PROSITE" id="PS51257">
    <property type="entry name" value="PROKAR_LIPOPROTEIN"/>
    <property type="match status" value="1"/>
</dbReference>
<dbReference type="SUPFAM" id="SSF56219">
    <property type="entry name" value="DNase I-like"/>
    <property type="match status" value="1"/>
</dbReference>
<proteinExistence type="predicted"/>
<organism evidence="2 3">
    <name type="scientific">Sinobacterium norvegicum</name>
    <dbReference type="NCBI Taxonomy" id="1641715"/>
    <lineage>
        <taxon>Bacteria</taxon>
        <taxon>Pseudomonadati</taxon>
        <taxon>Pseudomonadota</taxon>
        <taxon>Gammaproteobacteria</taxon>
        <taxon>Cellvibrionales</taxon>
        <taxon>Spongiibacteraceae</taxon>
        <taxon>Sinobacterium</taxon>
    </lineage>
</organism>
<dbReference type="Gene3D" id="3.60.10.10">
    <property type="entry name" value="Endonuclease/exonuclease/phosphatase"/>
    <property type="match status" value="1"/>
</dbReference>
<name>A0ABM9AH53_9GAMM</name>
<reference evidence="2" key="1">
    <citation type="submission" date="2021-12" db="EMBL/GenBank/DDBJ databases">
        <authorList>
            <person name="Rodrigo-Torres L."/>
            <person name="Arahal R. D."/>
            <person name="Lucena T."/>
        </authorList>
    </citation>
    <scope>NUCLEOTIDE SEQUENCE</scope>
    <source>
        <strain evidence="2">CECT 8267</strain>
    </source>
</reference>
<comment type="caution">
    <text evidence="2">The sequence shown here is derived from an EMBL/GenBank/DDBJ whole genome shotgun (WGS) entry which is preliminary data.</text>
</comment>
<dbReference type="InterPro" id="IPR005135">
    <property type="entry name" value="Endo/exonuclease/phosphatase"/>
</dbReference>
<dbReference type="Pfam" id="PF03372">
    <property type="entry name" value="Exo_endo_phos"/>
    <property type="match status" value="1"/>
</dbReference>
<sequence length="286" mass="32061">MNRIISVLLVAWLVSACHPQVSEEQRQQWYQRCGQQLYPANTDKTQLARLDQRFSVLIWNLQKAQQPALLPELKALSADKDLLLLQEATLSPPLIEKIEREHQLYFAPGYQTAGQDTGVLTASRVEPIGRCNLSSMEPLLRTPKATALSLYAIAGSEQKLLVINIHGVNFSIGIEALKAQIQQSIDWVSEHRGPIIFAGDFNTWSDERQALVDGYAEQLGLRPLSFEQDFRTTVFDLALDHIYVRGLTVVATSTVATTTSDHNPLMATLLFDPQQQRQLADKKGVR</sequence>
<dbReference type="InterPro" id="IPR036691">
    <property type="entry name" value="Endo/exonu/phosph_ase_sf"/>
</dbReference>
<accession>A0ABM9AH53</accession>
<evidence type="ECO:0000313" key="3">
    <source>
        <dbReference type="Proteomes" id="UP000838100"/>
    </source>
</evidence>
<dbReference type="NCBIfam" id="NF003842">
    <property type="entry name" value="PRK05421.1-4"/>
    <property type="match status" value="1"/>
</dbReference>
<protein>
    <recommendedName>
        <fullName evidence="1">Endonuclease/exonuclease/phosphatase domain-containing protein</fullName>
    </recommendedName>
</protein>
<dbReference type="EMBL" id="CAKLPX010000003">
    <property type="protein sequence ID" value="CAH0992313.1"/>
    <property type="molecule type" value="Genomic_DNA"/>
</dbReference>
<dbReference type="NCBIfam" id="NF003840">
    <property type="entry name" value="PRK05421.1-2"/>
    <property type="match status" value="1"/>
</dbReference>
<dbReference type="RefSeq" id="WP_237445007.1">
    <property type="nucleotide sequence ID" value="NZ_CAKLPX010000003.1"/>
</dbReference>
<evidence type="ECO:0000313" key="2">
    <source>
        <dbReference type="EMBL" id="CAH0992313.1"/>
    </source>
</evidence>